<evidence type="ECO:0000313" key="1">
    <source>
        <dbReference type="EMBL" id="EDX72196.1"/>
    </source>
</evidence>
<protein>
    <submittedName>
        <fullName evidence="1">Uncharacterized protein</fullName>
    </submittedName>
</protein>
<accession>B4W0P1</accession>
<reference evidence="1 2" key="1">
    <citation type="submission" date="2008-07" db="EMBL/GenBank/DDBJ databases">
        <authorList>
            <person name="Tandeau de Marsac N."/>
            <person name="Ferriera S."/>
            <person name="Johnson J."/>
            <person name="Kravitz S."/>
            <person name="Beeson K."/>
            <person name="Sutton G."/>
            <person name="Rogers Y.-H."/>
            <person name="Friedman R."/>
            <person name="Frazier M."/>
            <person name="Venter J.C."/>
        </authorList>
    </citation>
    <scope>NUCLEOTIDE SEQUENCE [LARGE SCALE GENOMIC DNA]</scope>
    <source>
        <strain evidence="1 2">PCC 7420</strain>
    </source>
</reference>
<evidence type="ECO:0000313" key="2">
    <source>
        <dbReference type="Proteomes" id="UP000003835"/>
    </source>
</evidence>
<name>B4W0P1_9CYAN</name>
<proteinExistence type="predicted"/>
<sequence length="67" mass="7388">MSLVICSPLTPSPPHPLTQIYPSPNHPLTQIYPSPPWILSNKNPKPIPTRIRVKDSTAALKISAFMS</sequence>
<gene>
    <name evidence="1" type="ORF">MC7420_8288</name>
</gene>
<keyword evidence="2" id="KW-1185">Reference proteome</keyword>
<organism evidence="1 2">
    <name type="scientific">Coleofasciculus chthonoplastes PCC 7420</name>
    <dbReference type="NCBI Taxonomy" id="118168"/>
    <lineage>
        <taxon>Bacteria</taxon>
        <taxon>Bacillati</taxon>
        <taxon>Cyanobacteriota</taxon>
        <taxon>Cyanophyceae</taxon>
        <taxon>Coleofasciculales</taxon>
        <taxon>Coleofasciculaceae</taxon>
        <taxon>Coleofasciculus</taxon>
    </lineage>
</organism>
<dbReference type="HOGENOM" id="CLU_2805043_0_0_3"/>
<dbReference type="STRING" id="118168.MC7420_8288"/>
<dbReference type="EMBL" id="DS989866">
    <property type="protein sequence ID" value="EDX72196.1"/>
    <property type="molecule type" value="Genomic_DNA"/>
</dbReference>
<dbReference type="Proteomes" id="UP000003835">
    <property type="component" value="Unassembled WGS sequence"/>
</dbReference>
<dbReference type="AlphaFoldDB" id="B4W0P1"/>